<sequence length="229" mass="25808">TLPKPIIWADPGTVIALYTPVTIWCQGSWEALQYYLHKQQSIDPWDRQFPLERGNQAKFSIQQTSKDFAGIYKCYYKSPGGKSEYSDTLELVVTGEWTLKITIIGSPLRRSSTLQGYFSQSPSLQNNVGFYVKPSLSVWPSPAVTSGESIIMQCSSSLGFGRFIMIQEGKRNLSWTLDSQQNGRMSFQAHFALDSVTANHNGTFRCYGYFRNDPQVWSTSSDPLDILVS</sequence>
<accession>A0A1A6HIP2</accession>
<keyword evidence="4" id="KW-0393">Immunoglobulin domain</keyword>
<dbReference type="InterPro" id="IPR036179">
    <property type="entry name" value="Ig-like_dom_sf"/>
</dbReference>
<dbReference type="PANTHER" id="PTHR11738">
    <property type="entry name" value="MHC CLASS I NK CELL RECEPTOR"/>
    <property type="match status" value="1"/>
</dbReference>
<evidence type="ECO:0000256" key="2">
    <source>
        <dbReference type="ARBA" id="ARBA00023157"/>
    </source>
</evidence>
<dbReference type="FunFam" id="2.60.40.10:FF:000049">
    <property type="entry name" value="Leukocyte immunoglobulin-like receptor subfamily B member 1"/>
    <property type="match status" value="2"/>
</dbReference>
<feature type="domain" description="Ig-like" evidence="5">
    <location>
        <begin position="134"/>
        <end position="206"/>
    </location>
</feature>
<evidence type="ECO:0000256" key="1">
    <source>
        <dbReference type="ARBA" id="ARBA00022729"/>
    </source>
</evidence>
<dbReference type="InterPro" id="IPR003599">
    <property type="entry name" value="Ig_sub"/>
</dbReference>
<dbReference type="PANTHER" id="PTHR11738:SF181">
    <property type="entry name" value="LEUKOCYTE IMMUNOGLOBULIN-LIKE RECEPTOR SUBFAMILY B MEMBER 4A-RELATED"/>
    <property type="match status" value="1"/>
</dbReference>
<dbReference type="GO" id="GO:0002764">
    <property type="term" value="P:immune response-regulating signaling pathway"/>
    <property type="evidence" value="ECO:0007669"/>
    <property type="project" value="TreeGrafter"/>
</dbReference>
<gene>
    <name evidence="6" type="ORF">A6R68_19468</name>
</gene>
<dbReference type="Pfam" id="PF00047">
    <property type="entry name" value="ig"/>
    <property type="match status" value="1"/>
</dbReference>
<dbReference type="InterPro" id="IPR013151">
    <property type="entry name" value="Immunoglobulin_dom"/>
</dbReference>
<evidence type="ECO:0000313" key="7">
    <source>
        <dbReference type="Proteomes" id="UP000092124"/>
    </source>
</evidence>
<evidence type="ECO:0000259" key="5">
    <source>
        <dbReference type="PROSITE" id="PS50835"/>
    </source>
</evidence>
<keyword evidence="2" id="KW-1015">Disulfide bond</keyword>
<organism evidence="6 7">
    <name type="scientific">Neotoma lepida</name>
    <name type="common">Desert woodrat</name>
    <dbReference type="NCBI Taxonomy" id="56216"/>
    <lineage>
        <taxon>Eukaryota</taxon>
        <taxon>Metazoa</taxon>
        <taxon>Chordata</taxon>
        <taxon>Craniata</taxon>
        <taxon>Vertebrata</taxon>
        <taxon>Euteleostomi</taxon>
        <taxon>Mammalia</taxon>
        <taxon>Eutheria</taxon>
        <taxon>Euarchontoglires</taxon>
        <taxon>Glires</taxon>
        <taxon>Rodentia</taxon>
        <taxon>Myomorpha</taxon>
        <taxon>Muroidea</taxon>
        <taxon>Cricetidae</taxon>
        <taxon>Neotominae</taxon>
        <taxon>Neotoma</taxon>
    </lineage>
</organism>
<dbReference type="Pfam" id="PF13895">
    <property type="entry name" value="Ig_2"/>
    <property type="match status" value="1"/>
</dbReference>
<keyword evidence="7" id="KW-1185">Reference proteome</keyword>
<evidence type="ECO:0000256" key="3">
    <source>
        <dbReference type="ARBA" id="ARBA00023180"/>
    </source>
</evidence>
<keyword evidence="1" id="KW-0732">Signal</keyword>
<dbReference type="InterPro" id="IPR007110">
    <property type="entry name" value="Ig-like_dom"/>
</dbReference>
<dbReference type="STRING" id="56216.A0A1A6HIP2"/>
<dbReference type="AlphaFoldDB" id="A0A1A6HIP2"/>
<dbReference type="SUPFAM" id="SSF48726">
    <property type="entry name" value="Immunoglobulin"/>
    <property type="match status" value="2"/>
</dbReference>
<proteinExistence type="predicted"/>
<protein>
    <recommendedName>
        <fullName evidence="5">Ig-like domain-containing protein</fullName>
    </recommendedName>
</protein>
<dbReference type="OrthoDB" id="9629903at2759"/>
<name>A0A1A6HIP2_NEOLE</name>
<keyword evidence="3" id="KW-0325">Glycoprotein</keyword>
<dbReference type="InterPro" id="IPR013783">
    <property type="entry name" value="Ig-like_fold"/>
</dbReference>
<dbReference type="GO" id="GO:0005886">
    <property type="term" value="C:plasma membrane"/>
    <property type="evidence" value="ECO:0007669"/>
    <property type="project" value="TreeGrafter"/>
</dbReference>
<dbReference type="GO" id="GO:0007166">
    <property type="term" value="P:cell surface receptor signaling pathway"/>
    <property type="evidence" value="ECO:0007669"/>
    <property type="project" value="UniProtKB-ARBA"/>
</dbReference>
<dbReference type="Gene3D" id="2.60.40.10">
    <property type="entry name" value="Immunoglobulins"/>
    <property type="match status" value="2"/>
</dbReference>
<feature type="non-terminal residue" evidence="6">
    <location>
        <position position="229"/>
    </location>
</feature>
<dbReference type="InterPro" id="IPR050412">
    <property type="entry name" value="Ig-like_Receptors_ImmuneReg"/>
</dbReference>
<dbReference type="Proteomes" id="UP000092124">
    <property type="component" value="Unassembled WGS sequence"/>
</dbReference>
<dbReference type="EMBL" id="LZPO01027512">
    <property type="protein sequence ID" value="OBS78141.1"/>
    <property type="molecule type" value="Genomic_DNA"/>
</dbReference>
<dbReference type="SMART" id="SM00409">
    <property type="entry name" value="IG"/>
    <property type="match status" value="2"/>
</dbReference>
<feature type="non-terminal residue" evidence="6">
    <location>
        <position position="1"/>
    </location>
</feature>
<comment type="caution">
    <text evidence="6">The sequence shown here is derived from an EMBL/GenBank/DDBJ whole genome shotgun (WGS) entry which is preliminary data.</text>
</comment>
<evidence type="ECO:0000256" key="4">
    <source>
        <dbReference type="ARBA" id="ARBA00023319"/>
    </source>
</evidence>
<evidence type="ECO:0000313" key="6">
    <source>
        <dbReference type="EMBL" id="OBS78141.1"/>
    </source>
</evidence>
<reference evidence="6 7" key="1">
    <citation type="submission" date="2016-06" db="EMBL/GenBank/DDBJ databases">
        <title>The Draft Genome Sequence and Annotation of the Desert Woodrat Neotoma lepida.</title>
        <authorList>
            <person name="Campbell M."/>
            <person name="Oakeson K.F."/>
            <person name="Yandell M."/>
            <person name="Halpert J.R."/>
            <person name="Dearing D."/>
        </authorList>
    </citation>
    <scope>NUCLEOTIDE SEQUENCE [LARGE SCALE GENOMIC DNA]</scope>
    <source>
        <strain evidence="6">417</strain>
        <tissue evidence="6">Liver</tissue>
    </source>
</reference>
<dbReference type="PROSITE" id="PS50835">
    <property type="entry name" value="IG_LIKE"/>
    <property type="match status" value="1"/>
</dbReference>